<feature type="non-terminal residue" evidence="3">
    <location>
        <position position="1"/>
    </location>
</feature>
<keyword evidence="4" id="KW-1185">Reference proteome</keyword>
<keyword evidence="2" id="KW-0472">Membrane</keyword>
<evidence type="ECO:0000256" key="1">
    <source>
        <dbReference type="SAM" id="MobiDB-lite"/>
    </source>
</evidence>
<keyword evidence="2" id="KW-0812">Transmembrane</keyword>
<accession>A0A8T0RN05</accession>
<feature type="non-terminal residue" evidence="3">
    <location>
        <position position="135"/>
    </location>
</feature>
<comment type="caution">
    <text evidence="3">The sequence shown here is derived from an EMBL/GenBank/DDBJ whole genome shotgun (WGS) entry which is preliminary data.</text>
</comment>
<protein>
    <submittedName>
        <fullName evidence="3">Uncharacterized protein</fullName>
    </submittedName>
</protein>
<evidence type="ECO:0000313" key="3">
    <source>
        <dbReference type="EMBL" id="KAG2586525.1"/>
    </source>
</evidence>
<dbReference type="EMBL" id="CM029046">
    <property type="protein sequence ID" value="KAG2586525.1"/>
    <property type="molecule type" value="Genomic_DNA"/>
</dbReference>
<dbReference type="AlphaFoldDB" id="A0A8T0RN05"/>
<feature type="transmembrane region" description="Helical" evidence="2">
    <location>
        <begin position="84"/>
        <end position="105"/>
    </location>
</feature>
<dbReference type="PANTHER" id="PTHR46610:SF20">
    <property type="entry name" value="OS05G0181300 PROTEIN"/>
    <property type="match status" value="1"/>
</dbReference>
<organism evidence="3 4">
    <name type="scientific">Panicum virgatum</name>
    <name type="common">Blackwell switchgrass</name>
    <dbReference type="NCBI Taxonomy" id="38727"/>
    <lineage>
        <taxon>Eukaryota</taxon>
        <taxon>Viridiplantae</taxon>
        <taxon>Streptophyta</taxon>
        <taxon>Embryophyta</taxon>
        <taxon>Tracheophyta</taxon>
        <taxon>Spermatophyta</taxon>
        <taxon>Magnoliopsida</taxon>
        <taxon>Liliopsida</taxon>
        <taxon>Poales</taxon>
        <taxon>Poaceae</taxon>
        <taxon>PACMAD clade</taxon>
        <taxon>Panicoideae</taxon>
        <taxon>Panicodae</taxon>
        <taxon>Paniceae</taxon>
        <taxon>Panicinae</taxon>
        <taxon>Panicum</taxon>
        <taxon>Panicum sect. Hiantes</taxon>
    </lineage>
</organism>
<sequence length="135" mass="13912">RWQQAGSSSADVAGAGEEPLAAPAPVRRLPAPVADAHLARAAREREPRDLAFVAAAHAALALLLLCVARHEAAPTAVARGRLRVWVWALSTVLTGLFACRVAPAVPPPLGLLLYGLALLVTAGGFVLLFLGDAGD</sequence>
<feature type="transmembrane region" description="Helical" evidence="2">
    <location>
        <begin position="111"/>
        <end position="130"/>
    </location>
</feature>
<evidence type="ECO:0000256" key="2">
    <source>
        <dbReference type="SAM" id="Phobius"/>
    </source>
</evidence>
<keyword evidence="2" id="KW-1133">Transmembrane helix</keyword>
<gene>
    <name evidence="3" type="ORF">PVAP13_5NG055800</name>
</gene>
<reference evidence="3 4" key="1">
    <citation type="submission" date="2020-05" db="EMBL/GenBank/DDBJ databases">
        <title>WGS assembly of Panicum virgatum.</title>
        <authorList>
            <person name="Lovell J.T."/>
            <person name="Jenkins J."/>
            <person name="Shu S."/>
            <person name="Juenger T.E."/>
            <person name="Schmutz J."/>
        </authorList>
    </citation>
    <scope>NUCLEOTIDE SEQUENCE [LARGE SCALE GENOMIC DNA]</scope>
    <source>
        <strain evidence="4">cv. AP13</strain>
    </source>
</reference>
<feature type="transmembrane region" description="Helical" evidence="2">
    <location>
        <begin position="50"/>
        <end position="72"/>
    </location>
</feature>
<dbReference type="Proteomes" id="UP000823388">
    <property type="component" value="Chromosome 5N"/>
</dbReference>
<name>A0A8T0RN05_PANVG</name>
<proteinExistence type="predicted"/>
<dbReference type="PANTHER" id="PTHR46610">
    <property type="entry name" value="OS05G0181300 PROTEIN"/>
    <property type="match status" value="1"/>
</dbReference>
<dbReference type="Pfam" id="PF20100">
    <property type="entry name" value="DUF6490"/>
    <property type="match status" value="1"/>
</dbReference>
<evidence type="ECO:0000313" key="4">
    <source>
        <dbReference type="Proteomes" id="UP000823388"/>
    </source>
</evidence>
<feature type="region of interest" description="Disordered" evidence="1">
    <location>
        <begin position="1"/>
        <end position="28"/>
    </location>
</feature>
<dbReference type="InterPro" id="IPR045501">
    <property type="entry name" value="DUF6490"/>
</dbReference>